<feature type="transmembrane region" description="Helical" evidence="1">
    <location>
        <begin position="193"/>
        <end position="212"/>
    </location>
</feature>
<gene>
    <name evidence="3" type="ORF">BSAL_64695</name>
</gene>
<evidence type="ECO:0000256" key="2">
    <source>
        <dbReference type="SAM" id="SignalP"/>
    </source>
</evidence>
<evidence type="ECO:0000256" key="1">
    <source>
        <dbReference type="SAM" id="Phobius"/>
    </source>
</evidence>
<sequence>MRIKSIAHLWAMTAMVALLLFHFVVAQRGDDASHCNDEAAYNSWMSELERRFDLFTDSLRVASEHQTSYEHVDNDDEDDIAHDFNDVLDLRLNDADVMEGPGGKVNLGATGEEDDIFFHEHVSGGRIVKEDLMVLHLRAFKKRDMRHKHRVYHERVQFHQDHTRNETRQKKVRRFVGSVWSWWFRWAWKHVQLVVDVVAIVVLIVVPWRMVLEMRDPRGIPGSRGRNLRNRVTVK</sequence>
<organism evidence="3 4">
    <name type="scientific">Bodo saltans</name>
    <name type="common">Flagellated protozoan</name>
    <dbReference type="NCBI Taxonomy" id="75058"/>
    <lineage>
        <taxon>Eukaryota</taxon>
        <taxon>Discoba</taxon>
        <taxon>Euglenozoa</taxon>
        <taxon>Kinetoplastea</taxon>
        <taxon>Metakinetoplastina</taxon>
        <taxon>Eubodonida</taxon>
        <taxon>Bodonidae</taxon>
        <taxon>Bodo</taxon>
    </lineage>
</organism>
<accession>A0A0S4IVX9</accession>
<name>A0A0S4IVX9_BODSA</name>
<keyword evidence="1" id="KW-0812">Transmembrane</keyword>
<dbReference type="EMBL" id="CYKH01000377">
    <property type="protein sequence ID" value="CUF66957.1"/>
    <property type="molecule type" value="Genomic_DNA"/>
</dbReference>
<keyword evidence="1" id="KW-0472">Membrane</keyword>
<reference evidence="4" key="1">
    <citation type="submission" date="2015-09" db="EMBL/GenBank/DDBJ databases">
        <authorList>
            <consortium name="Pathogen Informatics"/>
        </authorList>
    </citation>
    <scope>NUCLEOTIDE SEQUENCE [LARGE SCALE GENOMIC DNA]</scope>
    <source>
        <strain evidence="4">Lake Konstanz</strain>
    </source>
</reference>
<dbReference type="VEuPathDB" id="TriTrypDB:BSAL_64695"/>
<feature type="signal peptide" evidence="2">
    <location>
        <begin position="1"/>
        <end position="26"/>
    </location>
</feature>
<keyword evidence="2" id="KW-0732">Signal</keyword>
<keyword evidence="4" id="KW-1185">Reference proteome</keyword>
<feature type="chain" id="PRO_5006621654" evidence="2">
    <location>
        <begin position="27"/>
        <end position="235"/>
    </location>
</feature>
<evidence type="ECO:0000313" key="3">
    <source>
        <dbReference type="EMBL" id="CUF66957.1"/>
    </source>
</evidence>
<proteinExistence type="predicted"/>
<protein>
    <submittedName>
        <fullName evidence="3">Membrane-associated protein, putative</fullName>
    </submittedName>
</protein>
<evidence type="ECO:0000313" key="4">
    <source>
        <dbReference type="Proteomes" id="UP000051952"/>
    </source>
</evidence>
<dbReference type="Proteomes" id="UP000051952">
    <property type="component" value="Unassembled WGS sequence"/>
</dbReference>
<dbReference type="AlphaFoldDB" id="A0A0S4IVX9"/>
<keyword evidence="1" id="KW-1133">Transmembrane helix</keyword>